<organism evidence="16">
    <name type="scientific">Aceria tosichella</name>
    <name type="common">wheat curl mite</name>
    <dbReference type="NCBI Taxonomy" id="561515"/>
    <lineage>
        <taxon>Eukaryota</taxon>
        <taxon>Metazoa</taxon>
        <taxon>Ecdysozoa</taxon>
        <taxon>Arthropoda</taxon>
        <taxon>Chelicerata</taxon>
        <taxon>Arachnida</taxon>
        <taxon>Acari</taxon>
        <taxon>Acariformes</taxon>
        <taxon>Trombidiformes</taxon>
        <taxon>Prostigmata</taxon>
        <taxon>Eupodina</taxon>
        <taxon>Eriophyoidea</taxon>
        <taxon>Eriophyidae</taxon>
        <taxon>Eriophyinae</taxon>
        <taxon>Aceriini</taxon>
        <taxon>Aceria</taxon>
    </lineage>
</organism>
<keyword evidence="4" id="KW-0964">Secreted</keyword>
<evidence type="ECO:0000256" key="12">
    <source>
        <dbReference type="ARBA" id="ARBA00057299"/>
    </source>
</evidence>
<evidence type="ECO:0000313" key="16">
    <source>
        <dbReference type="EMBL" id="MDE47313.1"/>
    </source>
</evidence>
<dbReference type="CDD" id="cd03860">
    <property type="entry name" value="M14_CP_A-B_like"/>
    <property type="match status" value="1"/>
</dbReference>
<name>A0A6G1SBJ9_9ACAR</name>
<dbReference type="GO" id="GO:0005615">
    <property type="term" value="C:extracellular space"/>
    <property type="evidence" value="ECO:0007669"/>
    <property type="project" value="TreeGrafter"/>
</dbReference>
<dbReference type="GO" id="GO:0004181">
    <property type="term" value="F:metallocarboxypeptidase activity"/>
    <property type="evidence" value="ECO:0007669"/>
    <property type="project" value="InterPro"/>
</dbReference>
<evidence type="ECO:0000259" key="15">
    <source>
        <dbReference type="PROSITE" id="PS52035"/>
    </source>
</evidence>
<keyword evidence="8" id="KW-0378">Hydrolase</keyword>
<dbReference type="AlphaFoldDB" id="A0A6G1SBJ9"/>
<dbReference type="Gene3D" id="3.40.630.10">
    <property type="entry name" value="Zn peptidases"/>
    <property type="match status" value="1"/>
</dbReference>
<keyword evidence="11" id="KW-1015">Disulfide bond</keyword>
<sequence>MTSASRTTSKRLVVASRLAAPATAAASVALGCLLLLATIDSQMSAVAGQPQAMMAPMPPPMLPSLISQLTGRAPSSESLVNEFVAQEQRKARETAGRWPSASAPIASHPKSSSPPTPVPGSAGAHLAPDQVGSIYGPIPTYSQSLAGGSFRLDQYHTIEEIYAFMEALAKRYPQRVHVFNLGRTAENRPIKALELINNATDADFVWLDALTHAREWITGSTLLYTLDKLVSGGGGSPGGHKIFAKNYIIVPVVNPDGYAYTWTTNRMWRKNRSKSSSRSQDSKCVGADLNRNFDHSFGGEGSSSDPCSHIYSGAYPFSEPETRSLADLMWSLRDRIKFYLTMHSFNQLWACPYAHTTEQSAHLSEHMRVLRNIQQAVYQTSGIQYEIGPLSTSLYVGSGFGIDFAYDKCGIVNSYLVELRDRGTNGFILPADQILPTARETFAGLKAGLRTVFG</sequence>
<evidence type="ECO:0000256" key="10">
    <source>
        <dbReference type="ARBA" id="ARBA00023049"/>
    </source>
</evidence>
<feature type="domain" description="Peptidase M14" evidence="15">
    <location>
        <begin position="154"/>
        <end position="452"/>
    </location>
</feature>
<dbReference type="PANTHER" id="PTHR11705">
    <property type="entry name" value="PROTEASE FAMILY M14 CARBOXYPEPTIDASE A,B"/>
    <property type="match status" value="1"/>
</dbReference>
<dbReference type="PROSITE" id="PS51257">
    <property type="entry name" value="PROKAR_LIPOPROTEIN"/>
    <property type="match status" value="1"/>
</dbReference>
<accession>A0A6G1SBJ9</accession>
<dbReference type="PRINTS" id="PR00765">
    <property type="entry name" value="CRBOXYPTASEA"/>
</dbReference>
<evidence type="ECO:0000256" key="1">
    <source>
        <dbReference type="ARBA" id="ARBA00001947"/>
    </source>
</evidence>
<keyword evidence="7" id="KW-0479">Metal-binding</keyword>
<evidence type="ECO:0000256" key="5">
    <source>
        <dbReference type="ARBA" id="ARBA00022645"/>
    </source>
</evidence>
<keyword evidence="6" id="KW-0645">Protease</keyword>
<dbReference type="Pfam" id="PF00246">
    <property type="entry name" value="Peptidase_M14"/>
    <property type="match status" value="1"/>
</dbReference>
<dbReference type="GO" id="GO:0008270">
    <property type="term" value="F:zinc ion binding"/>
    <property type="evidence" value="ECO:0007669"/>
    <property type="project" value="InterPro"/>
</dbReference>
<keyword evidence="9" id="KW-0862">Zinc</keyword>
<comment type="function">
    <text evidence="12">Involved in the digestion of the blood meal.</text>
</comment>
<dbReference type="FunFam" id="3.40.630.10:FF:000040">
    <property type="entry name" value="zinc carboxypeptidase"/>
    <property type="match status" value="1"/>
</dbReference>
<evidence type="ECO:0000256" key="7">
    <source>
        <dbReference type="ARBA" id="ARBA00022723"/>
    </source>
</evidence>
<protein>
    <submittedName>
        <fullName evidence="16">Carboxypeptidase A2</fullName>
    </submittedName>
</protein>
<dbReference type="PANTHER" id="PTHR11705:SF91">
    <property type="entry name" value="FI01817P-RELATED"/>
    <property type="match status" value="1"/>
</dbReference>
<dbReference type="SUPFAM" id="SSF53187">
    <property type="entry name" value="Zn-dependent exopeptidases"/>
    <property type="match status" value="1"/>
</dbReference>
<dbReference type="GO" id="GO:0006508">
    <property type="term" value="P:proteolysis"/>
    <property type="evidence" value="ECO:0007669"/>
    <property type="project" value="UniProtKB-KW"/>
</dbReference>
<evidence type="ECO:0000256" key="6">
    <source>
        <dbReference type="ARBA" id="ARBA00022670"/>
    </source>
</evidence>
<feature type="region of interest" description="Disordered" evidence="14">
    <location>
        <begin position="85"/>
        <end position="125"/>
    </location>
</feature>
<comment type="subcellular location">
    <subcellularLocation>
        <location evidence="2">Secreted</location>
    </subcellularLocation>
</comment>
<comment type="similarity">
    <text evidence="3 13">Belongs to the peptidase M14 family.</text>
</comment>
<keyword evidence="5 16" id="KW-0121">Carboxypeptidase</keyword>
<dbReference type="EMBL" id="GGYP01002542">
    <property type="protein sequence ID" value="MDE47313.1"/>
    <property type="molecule type" value="Transcribed_RNA"/>
</dbReference>
<dbReference type="SMART" id="SM00631">
    <property type="entry name" value="Zn_pept"/>
    <property type="match status" value="1"/>
</dbReference>
<evidence type="ECO:0000256" key="4">
    <source>
        <dbReference type="ARBA" id="ARBA00022525"/>
    </source>
</evidence>
<proteinExistence type="inferred from homology"/>
<reference evidence="16" key="1">
    <citation type="submission" date="2018-10" db="EMBL/GenBank/DDBJ databases">
        <title>Transcriptome assembly of Aceria tosichella (Wheat curl mite) Type 2.</title>
        <authorList>
            <person name="Scully E.D."/>
            <person name="Geib S.M."/>
            <person name="Palmer N.A."/>
            <person name="Gupta A.K."/>
            <person name="Sarath G."/>
            <person name="Tatineni S."/>
        </authorList>
    </citation>
    <scope>NUCLEOTIDE SEQUENCE</scope>
    <source>
        <strain evidence="16">LincolnNE</strain>
    </source>
</reference>
<evidence type="ECO:0000256" key="11">
    <source>
        <dbReference type="ARBA" id="ARBA00023157"/>
    </source>
</evidence>
<comment type="cofactor">
    <cofactor evidence="1">
        <name>Zn(2+)</name>
        <dbReference type="ChEBI" id="CHEBI:29105"/>
    </cofactor>
</comment>
<gene>
    <name evidence="16" type="primary">Cpa2</name>
    <name evidence="16" type="ORF">g.7722</name>
</gene>
<evidence type="ECO:0000256" key="14">
    <source>
        <dbReference type="SAM" id="MobiDB-lite"/>
    </source>
</evidence>
<evidence type="ECO:0000256" key="2">
    <source>
        <dbReference type="ARBA" id="ARBA00004613"/>
    </source>
</evidence>
<evidence type="ECO:0000256" key="8">
    <source>
        <dbReference type="ARBA" id="ARBA00022801"/>
    </source>
</evidence>
<feature type="active site" description="Proton donor/acceptor" evidence="13">
    <location>
        <position position="418"/>
    </location>
</feature>
<keyword evidence="10" id="KW-0482">Metalloprotease</keyword>
<evidence type="ECO:0000256" key="3">
    <source>
        <dbReference type="ARBA" id="ARBA00005988"/>
    </source>
</evidence>
<dbReference type="PROSITE" id="PS52035">
    <property type="entry name" value="PEPTIDASE_M14"/>
    <property type="match status" value="1"/>
</dbReference>
<evidence type="ECO:0000256" key="13">
    <source>
        <dbReference type="PROSITE-ProRule" id="PRU01379"/>
    </source>
</evidence>
<evidence type="ECO:0000256" key="9">
    <source>
        <dbReference type="ARBA" id="ARBA00022833"/>
    </source>
</evidence>
<dbReference type="InterPro" id="IPR000834">
    <property type="entry name" value="Peptidase_M14"/>
</dbReference>